<evidence type="ECO:0000256" key="1">
    <source>
        <dbReference type="ARBA" id="ARBA00005254"/>
    </source>
</evidence>
<evidence type="ECO:0000256" key="2">
    <source>
        <dbReference type="ARBA" id="ARBA00023239"/>
    </source>
</evidence>
<gene>
    <name evidence="4" type="ORF">BSOLF_0127</name>
</gene>
<dbReference type="InterPro" id="IPR014748">
    <property type="entry name" value="Enoyl-CoA_hydra_C"/>
</dbReference>
<evidence type="ECO:0000313" key="5">
    <source>
        <dbReference type="Proteomes" id="UP000244338"/>
    </source>
</evidence>
<dbReference type="GO" id="GO:0016836">
    <property type="term" value="F:hydro-lyase activity"/>
    <property type="evidence" value="ECO:0007669"/>
    <property type="project" value="UniProtKB-ARBA"/>
</dbReference>
<evidence type="ECO:0000256" key="3">
    <source>
        <dbReference type="RuleBase" id="RU003707"/>
    </source>
</evidence>
<dbReference type="GO" id="GO:0006635">
    <property type="term" value="P:fatty acid beta-oxidation"/>
    <property type="evidence" value="ECO:0007669"/>
    <property type="project" value="TreeGrafter"/>
</dbReference>
<dbReference type="SUPFAM" id="SSF52096">
    <property type="entry name" value="ClpP/crotonase"/>
    <property type="match status" value="1"/>
</dbReference>
<comment type="similarity">
    <text evidence="1 3">Belongs to the enoyl-CoA hydratase/isomerase family.</text>
</comment>
<sequence length="257" mass="28244">MTLRYHEEGRVAYVYLDRPDKHNALNRLMLWDLRRELKRIAGLDHLSALVIGSTSDVAFSVGADLSERQTMSDAEVLEYLQLIGETLALLEDLPIPTVAAINGYALGGGLELALACDLRVASYGAMLGLTEVRLGIIPGAGGTARLSRLVPLTVAKEMILMGRRVSAEEALSTHLVNAVFPREGFDEAVRTYVAPFTEVAPLAVRAAKWSMVQGAEVDLARALKFERIAYQTLLGTEDRREGLLAFHEKRPPTFRGR</sequence>
<protein>
    <submittedName>
        <fullName evidence="4">Enoyl-CoA hydratase</fullName>
    </submittedName>
</protein>
<dbReference type="Gene3D" id="1.10.12.10">
    <property type="entry name" value="Lyase 2-enoyl-coa Hydratase, Chain A, domain 2"/>
    <property type="match status" value="1"/>
</dbReference>
<dbReference type="AlphaFoldDB" id="A0A2R6Y1H4"/>
<accession>A0A2R6Y1H4</accession>
<dbReference type="PANTHER" id="PTHR11941">
    <property type="entry name" value="ENOYL-COA HYDRATASE-RELATED"/>
    <property type="match status" value="1"/>
</dbReference>
<proteinExistence type="inferred from homology"/>
<reference evidence="5" key="1">
    <citation type="journal article" date="2018" name="Sci. Rep.">
        <title>Lignite coal burning seam in the remote Altai Mountains harbors a hydrogen-driven thermophilic microbial community.</title>
        <authorList>
            <person name="Kadnikov V.V."/>
            <person name="Mardanov A.V."/>
            <person name="Ivasenko D.A."/>
            <person name="Antsiferov D.V."/>
            <person name="Beletsky A.V."/>
            <person name="Karnachuk O.V."/>
            <person name="Ravin N.V."/>
        </authorList>
    </citation>
    <scope>NUCLEOTIDE SEQUENCE [LARGE SCALE GENOMIC DNA]</scope>
</reference>
<dbReference type="InterPro" id="IPR001753">
    <property type="entry name" value="Enoyl-CoA_hydra/iso"/>
</dbReference>
<dbReference type="EMBL" id="PEBX01000026">
    <property type="protein sequence ID" value="PTQ56492.1"/>
    <property type="molecule type" value="Genomic_DNA"/>
</dbReference>
<dbReference type="PANTHER" id="PTHR11941:SF54">
    <property type="entry name" value="ENOYL-COA HYDRATASE, MITOCHONDRIAL"/>
    <property type="match status" value="1"/>
</dbReference>
<dbReference type="InterPro" id="IPR018376">
    <property type="entry name" value="Enoyl-CoA_hyd/isom_CS"/>
</dbReference>
<dbReference type="FunFam" id="1.10.12.10:FF:000001">
    <property type="entry name" value="Probable enoyl-CoA hydratase, mitochondrial"/>
    <property type="match status" value="1"/>
</dbReference>
<comment type="caution">
    <text evidence="4">The sequence shown here is derived from an EMBL/GenBank/DDBJ whole genome shotgun (WGS) entry which is preliminary data.</text>
</comment>
<dbReference type="PROSITE" id="PS00166">
    <property type="entry name" value="ENOYL_COA_HYDRATASE"/>
    <property type="match status" value="1"/>
</dbReference>
<keyword evidence="2" id="KW-0456">Lyase</keyword>
<dbReference type="InterPro" id="IPR029045">
    <property type="entry name" value="ClpP/crotonase-like_dom_sf"/>
</dbReference>
<dbReference type="CDD" id="cd06558">
    <property type="entry name" value="crotonase-like"/>
    <property type="match status" value="1"/>
</dbReference>
<organism evidence="4 5">
    <name type="scientific">Candidatus Carbonibacillus altaicus</name>
    <dbReference type="NCBI Taxonomy" id="2163959"/>
    <lineage>
        <taxon>Bacteria</taxon>
        <taxon>Bacillati</taxon>
        <taxon>Bacillota</taxon>
        <taxon>Bacilli</taxon>
        <taxon>Bacillales</taxon>
        <taxon>Candidatus Carbonibacillus</taxon>
    </lineage>
</organism>
<dbReference type="FunFam" id="3.90.226.10:FF:000009">
    <property type="entry name" value="Carnitinyl-CoA dehydratase"/>
    <property type="match status" value="1"/>
</dbReference>
<dbReference type="Gene3D" id="3.90.226.10">
    <property type="entry name" value="2-enoyl-CoA Hydratase, Chain A, domain 1"/>
    <property type="match status" value="1"/>
</dbReference>
<dbReference type="Pfam" id="PF00378">
    <property type="entry name" value="ECH_1"/>
    <property type="match status" value="1"/>
</dbReference>
<evidence type="ECO:0000313" key="4">
    <source>
        <dbReference type="EMBL" id="PTQ56492.1"/>
    </source>
</evidence>
<name>A0A2R6Y1H4_9BACL</name>
<dbReference type="Proteomes" id="UP000244338">
    <property type="component" value="Unassembled WGS sequence"/>
</dbReference>